<dbReference type="InterPro" id="IPR013098">
    <property type="entry name" value="Ig_I-set"/>
</dbReference>
<dbReference type="RefSeq" id="XP_007441286.3">
    <property type="nucleotide sequence ID" value="XM_007441224.3"/>
</dbReference>
<dbReference type="InterPro" id="IPR007110">
    <property type="entry name" value="Ig-like_dom"/>
</dbReference>
<evidence type="ECO:0000256" key="1">
    <source>
        <dbReference type="ARBA" id="ARBA00004479"/>
    </source>
</evidence>
<dbReference type="InterPro" id="IPR003598">
    <property type="entry name" value="Ig_sub2"/>
</dbReference>
<dbReference type="InterPro" id="IPR003599">
    <property type="entry name" value="Ig_sub"/>
</dbReference>
<evidence type="ECO:0000256" key="8">
    <source>
        <dbReference type="ARBA" id="ARBA00023319"/>
    </source>
</evidence>
<comment type="similarity">
    <text evidence="9">Belongs to the immunoglobulin superfamily. SIGLEC (sialic acid binding Ig-like lectin) family.</text>
</comment>
<dbReference type="PROSITE" id="PS50835">
    <property type="entry name" value="IG_LIKE"/>
    <property type="match status" value="2"/>
</dbReference>
<name>A0A9F2RB96_PYTBI</name>
<sequence>MPGNGSTSWMMLLPCKKKKLFLSLAMQIILILTILCRGIGSQAGVDYTVTVPSSVSVQRGLIVHIPCQFTYDKNHLSRNDYVFAYWFKSELQWFCLEAFAQDCVQGLLVATSDKRQIVHSSAKDRFYFIGDSHQGSCSVIIIDARIEDEGQYYLRIQGSGRIKFSFVQEKGHTSPRVYVIEPSQKVNITVDITSPGHYDSSGQQRKEALDHVVAQEGDTVHLLCTADGRPHPNLSWMKGNKTIGQSKNSTKNSFQLSRIGPEDAGEYQCLANNQHGSVKTMVKVIVQYRPRTVIFKVTQTHRRGSTLTQGCSRDLATDSELTAQEGDLLGLFCKADSNPPAKTSWVKSGSHLQNPSEDNQLELTNLTIEDEGVYACKATNSLGFVQGNIRLNVAYAPKLSRSPQKNTTCCYHNHGFLCSCSLHGQPPPQIEWEVDGERITKESSRRQNLVVQALIQRNEVTSTLNWTGSLDRAHNIICFGSNSYGIHTMQFLLNALRDPTSESSIGRSNTALFIAALCGTLLGAGIMLGLYLIRVYKQKEAMSKVEPVEGTLSEIGHRERPKNPSQIYSNIFPMGPRLHQIDQPKVAGERKPNPAQVPSVPRRAEPDELQYATLEFKVKSKEVPVSRSDNVEYSAIQRK</sequence>
<evidence type="ECO:0000256" key="4">
    <source>
        <dbReference type="ARBA" id="ARBA00022889"/>
    </source>
</evidence>
<proteinExistence type="inferred from homology"/>
<feature type="domain" description="Ig-like" evidence="12">
    <location>
        <begin position="290"/>
        <end position="392"/>
    </location>
</feature>
<keyword evidence="8" id="KW-0393">Immunoglobulin domain</keyword>
<dbReference type="Pfam" id="PF07679">
    <property type="entry name" value="I-set"/>
    <property type="match status" value="2"/>
</dbReference>
<evidence type="ECO:0000313" key="14">
    <source>
        <dbReference type="RefSeq" id="XP_007441286.3"/>
    </source>
</evidence>
<feature type="region of interest" description="Disordered" evidence="10">
    <location>
        <begin position="586"/>
        <end position="605"/>
    </location>
</feature>
<dbReference type="GO" id="GO:0007155">
    <property type="term" value="P:cell adhesion"/>
    <property type="evidence" value="ECO:0007669"/>
    <property type="project" value="UniProtKB-KW"/>
</dbReference>
<evidence type="ECO:0000256" key="7">
    <source>
        <dbReference type="ARBA" id="ARBA00023157"/>
    </source>
</evidence>
<dbReference type="InterPro" id="IPR013783">
    <property type="entry name" value="Ig-like_fold"/>
</dbReference>
<dbReference type="OrthoDB" id="9047639at2759"/>
<keyword evidence="6 11" id="KW-0472">Membrane</keyword>
<protein>
    <submittedName>
        <fullName evidence="14">Sialic acid-binding Ig-like lectin 10</fullName>
    </submittedName>
</protein>
<keyword evidence="5 11" id="KW-1133">Transmembrane helix</keyword>
<dbReference type="SUPFAM" id="SSF48726">
    <property type="entry name" value="Immunoglobulin"/>
    <property type="match status" value="4"/>
</dbReference>
<dbReference type="SMART" id="SM00408">
    <property type="entry name" value="IGc2"/>
    <property type="match status" value="2"/>
</dbReference>
<dbReference type="PANTHER" id="PTHR12035">
    <property type="entry name" value="SIALIC ACID BINDING IMMUNOGLOBULIN-LIKE LECTIN"/>
    <property type="match status" value="1"/>
</dbReference>
<dbReference type="AlphaFoldDB" id="A0A9F2RB96"/>
<keyword evidence="13" id="KW-1185">Reference proteome</keyword>
<dbReference type="CDD" id="cd00096">
    <property type="entry name" value="Ig"/>
    <property type="match status" value="1"/>
</dbReference>
<evidence type="ECO:0000256" key="2">
    <source>
        <dbReference type="ARBA" id="ARBA00022692"/>
    </source>
</evidence>
<dbReference type="GO" id="GO:0030246">
    <property type="term" value="F:carbohydrate binding"/>
    <property type="evidence" value="ECO:0007669"/>
    <property type="project" value="UniProtKB-KW"/>
</dbReference>
<dbReference type="OMA" id="YHDNGFL"/>
<keyword evidence="4" id="KW-0130">Cell adhesion</keyword>
<dbReference type="InterPro" id="IPR051036">
    <property type="entry name" value="SIGLEC"/>
</dbReference>
<keyword evidence="2 11" id="KW-0812">Transmembrane</keyword>
<dbReference type="PANTHER" id="PTHR12035:SF125">
    <property type="entry name" value="SIALIC ACID-BINDING IG-LIKE LECTIN 5"/>
    <property type="match status" value="1"/>
</dbReference>
<dbReference type="Pfam" id="PF07686">
    <property type="entry name" value="V-set"/>
    <property type="match status" value="1"/>
</dbReference>
<evidence type="ECO:0000259" key="12">
    <source>
        <dbReference type="PROSITE" id="PS50835"/>
    </source>
</evidence>
<evidence type="ECO:0000256" key="9">
    <source>
        <dbReference type="ARBA" id="ARBA00038361"/>
    </source>
</evidence>
<comment type="subcellular location">
    <subcellularLocation>
        <location evidence="1">Membrane</location>
        <topology evidence="1">Single-pass type I membrane protein</topology>
    </subcellularLocation>
</comment>
<reference evidence="14" key="1">
    <citation type="submission" date="2025-08" db="UniProtKB">
        <authorList>
            <consortium name="RefSeq"/>
        </authorList>
    </citation>
    <scope>IDENTIFICATION</scope>
    <source>
        <tissue evidence="14">Liver</tissue>
    </source>
</reference>
<feature type="transmembrane region" description="Helical" evidence="11">
    <location>
        <begin position="511"/>
        <end position="533"/>
    </location>
</feature>
<evidence type="ECO:0000256" key="10">
    <source>
        <dbReference type="SAM" id="MobiDB-lite"/>
    </source>
</evidence>
<feature type="domain" description="Ig-like" evidence="12">
    <location>
        <begin position="175"/>
        <end position="285"/>
    </location>
</feature>
<dbReference type="KEGG" id="pbi:103059610"/>
<dbReference type="Proteomes" id="UP000695026">
    <property type="component" value="Unplaced"/>
</dbReference>
<keyword evidence="7" id="KW-1015">Disulfide bond</keyword>
<gene>
    <name evidence="14" type="primary">LOC103059610</name>
</gene>
<dbReference type="FunFam" id="2.60.40.10:FF:000032">
    <property type="entry name" value="palladin isoform X1"/>
    <property type="match status" value="1"/>
</dbReference>
<evidence type="ECO:0000256" key="5">
    <source>
        <dbReference type="ARBA" id="ARBA00022989"/>
    </source>
</evidence>
<evidence type="ECO:0000256" key="6">
    <source>
        <dbReference type="ARBA" id="ARBA00023136"/>
    </source>
</evidence>
<dbReference type="Gene3D" id="2.60.40.10">
    <property type="entry name" value="Immunoglobulins"/>
    <property type="match status" value="4"/>
</dbReference>
<dbReference type="InterPro" id="IPR013106">
    <property type="entry name" value="Ig_V-set"/>
</dbReference>
<dbReference type="InterPro" id="IPR036179">
    <property type="entry name" value="Ig-like_dom_sf"/>
</dbReference>
<evidence type="ECO:0000256" key="11">
    <source>
        <dbReference type="SAM" id="Phobius"/>
    </source>
</evidence>
<dbReference type="GO" id="GO:0033691">
    <property type="term" value="F:sialic acid binding"/>
    <property type="evidence" value="ECO:0007669"/>
    <property type="project" value="TreeGrafter"/>
</dbReference>
<accession>A0A9F2RB96</accession>
<evidence type="ECO:0000256" key="3">
    <source>
        <dbReference type="ARBA" id="ARBA00022734"/>
    </source>
</evidence>
<evidence type="ECO:0000313" key="13">
    <source>
        <dbReference type="Proteomes" id="UP000695026"/>
    </source>
</evidence>
<organism evidence="13 14">
    <name type="scientific">Python bivittatus</name>
    <name type="common">Burmese python</name>
    <name type="synonym">Python molurus bivittatus</name>
    <dbReference type="NCBI Taxonomy" id="176946"/>
    <lineage>
        <taxon>Eukaryota</taxon>
        <taxon>Metazoa</taxon>
        <taxon>Chordata</taxon>
        <taxon>Craniata</taxon>
        <taxon>Vertebrata</taxon>
        <taxon>Euteleostomi</taxon>
        <taxon>Lepidosauria</taxon>
        <taxon>Squamata</taxon>
        <taxon>Bifurcata</taxon>
        <taxon>Unidentata</taxon>
        <taxon>Episquamata</taxon>
        <taxon>Toxicofera</taxon>
        <taxon>Serpentes</taxon>
        <taxon>Henophidia</taxon>
        <taxon>Pythonidae</taxon>
        <taxon>Python</taxon>
    </lineage>
</organism>
<dbReference type="GeneID" id="103059610"/>
<dbReference type="SMART" id="SM00409">
    <property type="entry name" value="IG"/>
    <property type="match status" value="3"/>
</dbReference>
<keyword evidence="3" id="KW-0430">Lectin</keyword>
<dbReference type="GO" id="GO:0005886">
    <property type="term" value="C:plasma membrane"/>
    <property type="evidence" value="ECO:0007669"/>
    <property type="project" value="TreeGrafter"/>
</dbReference>